<evidence type="ECO:0000259" key="6">
    <source>
        <dbReference type="Pfam" id="PF01782"/>
    </source>
</evidence>
<evidence type="ECO:0000256" key="4">
    <source>
        <dbReference type="ARBA" id="ARBA00023186"/>
    </source>
</evidence>
<dbReference type="GO" id="GO:0005840">
    <property type="term" value="C:ribosome"/>
    <property type="evidence" value="ECO:0007669"/>
    <property type="project" value="InterPro"/>
</dbReference>
<comment type="similarity">
    <text evidence="5">Belongs to the RimM family.</text>
</comment>
<dbReference type="Proteomes" id="UP000196138">
    <property type="component" value="Chromosome"/>
</dbReference>
<dbReference type="RefSeq" id="WP_087281470.1">
    <property type="nucleotide sequence ID" value="NZ_CP021455.1"/>
</dbReference>
<dbReference type="InterPro" id="IPR011033">
    <property type="entry name" value="PRC_barrel-like_sf"/>
</dbReference>
<dbReference type="GO" id="GO:0043022">
    <property type="term" value="F:ribosome binding"/>
    <property type="evidence" value="ECO:0007669"/>
    <property type="project" value="InterPro"/>
</dbReference>
<evidence type="ECO:0000313" key="8">
    <source>
        <dbReference type="EMBL" id="ARU05372.1"/>
    </source>
</evidence>
<dbReference type="SUPFAM" id="SSF50346">
    <property type="entry name" value="PRC-barrel domain"/>
    <property type="match status" value="1"/>
</dbReference>
<dbReference type="GO" id="GO:0042274">
    <property type="term" value="P:ribosomal small subunit biogenesis"/>
    <property type="evidence" value="ECO:0007669"/>
    <property type="project" value="UniProtKB-UniRule"/>
</dbReference>
<feature type="domain" description="Ribosome maturation factor RimM PRC barrel" evidence="7">
    <location>
        <begin position="115"/>
        <end position="185"/>
    </location>
</feature>
<dbReference type="InterPro" id="IPR009000">
    <property type="entry name" value="Transl_B-barrel_sf"/>
</dbReference>
<keyword evidence="3 5" id="KW-0698">rRNA processing</keyword>
<keyword evidence="4 5" id="KW-0143">Chaperone</keyword>
<dbReference type="GO" id="GO:0005737">
    <property type="term" value="C:cytoplasm"/>
    <property type="evidence" value="ECO:0007669"/>
    <property type="project" value="UniProtKB-SubCell"/>
</dbReference>
<dbReference type="AlphaFoldDB" id="A0A1Y0EQ41"/>
<feature type="domain" description="RimM N-terminal" evidence="6">
    <location>
        <begin position="16"/>
        <end position="103"/>
    </location>
</feature>
<comment type="subunit">
    <text evidence="5">Binds ribosomal protein uS19.</text>
</comment>
<keyword evidence="1 5" id="KW-0963">Cytoplasm</keyword>
<dbReference type="PANTHER" id="PTHR33692">
    <property type="entry name" value="RIBOSOME MATURATION FACTOR RIMM"/>
    <property type="match status" value="1"/>
</dbReference>
<dbReference type="Gene3D" id="2.30.30.240">
    <property type="entry name" value="PRC-barrel domain"/>
    <property type="match status" value="1"/>
</dbReference>
<protein>
    <recommendedName>
        <fullName evidence="5">Ribosome maturation factor RimM</fullName>
    </recommendedName>
</protein>
<name>A0A1Y0EQ41_9BURK</name>
<sequence>MNSASPAQLPDDAVEVGRVLDAWGVKGWFKLTPHSASPEALFSARTWYLQPSERGVPRFAGPLVLQIDQVKPHADVIVATAPEVPDRTAAEQLKGARIYVSRAEFPPPEEGEYYWVDLMGLTVVNREGVSLGEVADLMAAGPQTTLVVHQTVDDKLQEHLIPFVDAYVDGVDLPGKRITVDWQPDY</sequence>
<evidence type="ECO:0000259" key="7">
    <source>
        <dbReference type="Pfam" id="PF24986"/>
    </source>
</evidence>
<accession>A0A1Y0EQ41</accession>
<dbReference type="InterPro" id="IPR036976">
    <property type="entry name" value="RimM_N_sf"/>
</dbReference>
<evidence type="ECO:0000313" key="9">
    <source>
        <dbReference type="Proteomes" id="UP000196138"/>
    </source>
</evidence>
<keyword evidence="9" id="KW-1185">Reference proteome</keyword>
<keyword evidence="2 5" id="KW-0690">Ribosome biogenesis</keyword>
<evidence type="ECO:0000256" key="2">
    <source>
        <dbReference type="ARBA" id="ARBA00022517"/>
    </source>
</evidence>
<dbReference type="Pfam" id="PF01782">
    <property type="entry name" value="RimM"/>
    <property type="match status" value="1"/>
</dbReference>
<proteinExistence type="inferred from homology"/>
<dbReference type="PANTHER" id="PTHR33692:SF1">
    <property type="entry name" value="RIBOSOME MATURATION FACTOR RIMM"/>
    <property type="match status" value="1"/>
</dbReference>
<evidence type="ECO:0000256" key="3">
    <source>
        <dbReference type="ARBA" id="ARBA00022552"/>
    </source>
</evidence>
<organism evidence="8 9">
    <name type="scientific">Comamonas serinivorans</name>
    <dbReference type="NCBI Taxonomy" id="1082851"/>
    <lineage>
        <taxon>Bacteria</taxon>
        <taxon>Pseudomonadati</taxon>
        <taxon>Pseudomonadota</taxon>
        <taxon>Betaproteobacteria</taxon>
        <taxon>Burkholderiales</taxon>
        <taxon>Comamonadaceae</taxon>
        <taxon>Comamonas</taxon>
    </lineage>
</organism>
<dbReference type="KEGG" id="cser:CCO03_12350"/>
<dbReference type="InterPro" id="IPR002676">
    <property type="entry name" value="RimM_N"/>
</dbReference>
<comment type="function">
    <text evidence="5">An accessory protein needed during the final step in the assembly of 30S ribosomal subunit, possibly for assembly of the head region. Essential for efficient processing of 16S rRNA. May be needed both before and after RbfA during the maturation of 16S rRNA. It has affinity for free ribosomal 30S subunits but not for 70S ribosomes.</text>
</comment>
<dbReference type="HAMAP" id="MF_00014">
    <property type="entry name" value="Ribosome_mat_RimM"/>
    <property type="match status" value="1"/>
</dbReference>
<dbReference type="OrthoDB" id="9783509at2"/>
<dbReference type="NCBIfam" id="TIGR02273">
    <property type="entry name" value="16S_RimM"/>
    <property type="match status" value="1"/>
</dbReference>
<dbReference type="Pfam" id="PF24986">
    <property type="entry name" value="PRC_RimM"/>
    <property type="match status" value="1"/>
</dbReference>
<dbReference type="SUPFAM" id="SSF50447">
    <property type="entry name" value="Translation proteins"/>
    <property type="match status" value="1"/>
</dbReference>
<gene>
    <name evidence="5" type="primary">rimM</name>
    <name evidence="8" type="ORF">CCO03_12350</name>
</gene>
<evidence type="ECO:0000256" key="5">
    <source>
        <dbReference type="HAMAP-Rule" id="MF_00014"/>
    </source>
</evidence>
<dbReference type="InterPro" id="IPR011961">
    <property type="entry name" value="RimM"/>
</dbReference>
<evidence type="ECO:0000256" key="1">
    <source>
        <dbReference type="ARBA" id="ARBA00022490"/>
    </source>
</evidence>
<reference evidence="8 9" key="1">
    <citation type="submission" date="2017-05" db="EMBL/GenBank/DDBJ databases">
        <authorList>
            <person name="Song R."/>
            <person name="Chenine A.L."/>
            <person name="Ruprecht R.M."/>
        </authorList>
    </citation>
    <scope>NUCLEOTIDE SEQUENCE [LARGE SCALE GENOMIC DNA]</scope>
    <source>
        <strain evidence="8 9">DSM 26136</strain>
    </source>
</reference>
<dbReference type="Gene3D" id="2.40.30.60">
    <property type="entry name" value="RimM"/>
    <property type="match status" value="1"/>
</dbReference>
<dbReference type="EMBL" id="CP021455">
    <property type="protein sequence ID" value="ARU05372.1"/>
    <property type="molecule type" value="Genomic_DNA"/>
</dbReference>
<comment type="domain">
    <text evidence="5">The PRC barrel domain binds ribosomal protein uS19.</text>
</comment>
<dbReference type="InterPro" id="IPR056792">
    <property type="entry name" value="PRC_RimM"/>
</dbReference>
<dbReference type="GO" id="GO:0006364">
    <property type="term" value="P:rRNA processing"/>
    <property type="evidence" value="ECO:0007669"/>
    <property type="project" value="UniProtKB-UniRule"/>
</dbReference>
<comment type="subcellular location">
    <subcellularLocation>
        <location evidence="5">Cytoplasm</location>
    </subcellularLocation>
</comment>